<dbReference type="EMBL" id="CP003349">
    <property type="protein sequence ID" value="AFD06236.1"/>
    <property type="molecule type" value="Genomic_DNA"/>
</dbReference>
<gene>
    <name evidence="1" type="ordered locus">Solca_1131</name>
</gene>
<reference evidence="1" key="1">
    <citation type="submission" date="2012-02" db="EMBL/GenBank/DDBJ databases">
        <title>The complete genome of Solitalea canadensis DSM 3403.</title>
        <authorList>
            <consortium name="US DOE Joint Genome Institute (JGI-PGF)"/>
            <person name="Lucas S."/>
            <person name="Copeland A."/>
            <person name="Lapidus A."/>
            <person name="Glavina del Rio T."/>
            <person name="Dalin E."/>
            <person name="Tice H."/>
            <person name="Bruce D."/>
            <person name="Goodwin L."/>
            <person name="Pitluck S."/>
            <person name="Peters L."/>
            <person name="Ovchinnikova G."/>
            <person name="Lu M."/>
            <person name="Kyrpides N."/>
            <person name="Mavromatis K."/>
            <person name="Ivanova N."/>
            <person name="Brettin T."/>
            <person name="Detter J.C."/>
            <person name="Han C."/>
            <person name="Larimer F."/>
            <person name="Land M."/>
            <person name="Hauser L."/>
            <person name="Markowitz V."/>
            <person name="Cheng J.-F."/>
            <person name="Hugenholtz P."/>
            <person name="Woyke T."/>
            <person name="Wu D."/>
            <person name="Spring S."/>
            <person name="Schroeder M."/>
            <person name="Kopitz M."/>
            <person name="Brambilla E."/>
            <person name="Klenk H.-P."/>
            <person name="Eisen J.A."/>
        </authorList>
    </citation>
    <scope>NUCLEOTIDE SEQUENCE</scope>
    <source>
        <strain evidence="1">DSM 3403</strain>
    </source>
</reference>
<accession>H8KT99</accession>
<proteinExistence type="predicted"/>
<dbReference type="RefSeq" id="WP_014679463.1">
    <property type="nucleotide sequence ID" value="NC_017770.1"/>
</dbReference>
<sequence>MWTSERIDEFSKSFGHKPFSTKSEMKELPNLLKADEQLLGLLEGNLKEIHGRNVAGQGLVIVTDKRVIFFRKSFIGTVTKEETPISKYHQPPLGKD</sequence>
<protein>
    <submittedName>
        <fullName evidence="1">Uncharacterized protein</fullName>
    </submittedName>
</protein>
<dbReference type="OrthoDB" id="1418153at2"/>
<dbReference type="STRING" id="929556.Solca_1131"/>
<evidence type="ECO:0000313" key="2">
    <source>
        <dbReference type="Proteomes" id="UP000007590"/>
    </source>
</evidence>
<dbReference type="KEGG" id="scn:Solca_1131"/>
<organism evidence="1 2">
    <name type="scientific">Solitalea canadensis (strain ATCC 29591 / DSM 3403 / JCM 21819 / LMG 8368 / NBRC 15130 / NCIMB 12057 / USAM 9D)</name>
    <name type="common">Flexibacter canadensis</name>
    <dbReference type="NCBI Taxonomy" id="929556"/>
    <lineage>
        <taxon>Bacteria</taxon>
        <taxon>Pseudomonadati</taxon>
        <taxon>Bacteroidota</taxon>
        <taxon>Sphingobacteriia</taxon>
        <taxon>Sphingobacteriales</taxon>
        <taxon>Sphingobacteriaceae</taxon>
        <taxon>Solitalea</taxon>
    </lineage>
</organism>
<evidence type="ECO:0000313" key="1">
    <source>
        <dbReference type="EMBL" id="AFD06236.1"/>
    </source>
</evidence>
<dbReference type="HOGENOM" id="CLU_2358202_0_0_10"/>
<keyword evidence="2" id="KW-1185">Reference proteome</keyword>
<dbReference type="AlphaFoldDB" id="H8KT99"/>
<name>H8KT99_SOLCM</name>
<dbReference type="Proteomes" id="UP000007590">
    <property type="component" value="Chromosome"/>
</dbReference>